<feature type="transmembrane region" description="Helical" evidence="2">
    <location>
        <begin position="155"/>
        <end position="178"/>
    </location>
</feature>
<feature type="compositionally biased region" description="Pro residues" evidence="1">
    <location>
        <begin position="662"/>
        <end position="674"/>
    </location>
</feature>
<feature type="compositionally biased region" description="Basic and acidic residues" evidence="1">
    <location>
        <begin position="460"/>
        <end position="472"/>
    </location>
</feature>
<feature type="region of interest" description="Disordered" evidence="1">
    <location>
        <begin position="312"/>
        <end position="884"/>
    </location>
</feature>
<evidence type="ECO:0000313" key="3">
    <source>
        <dbReference type="EMBL" id="SBV29598.1"/>
    </source>
</evidence>
<feature type="transmembrane region" description="Helical" evidence="2">
    <location>
        <begin position="126"/>
        <end position="148"/>
    </location>
</feature>
<feature type="compositionally biased region" description="Basic residues" evidence="1">
    <location>
        <begin position="602"/>
        <end position="611"/>
    </location>
</feature>
<sequence length="884" mass="87601">MRNVPDMAFRTWGRLLLTALGVSVLAGAGQLGIAYGFGIVRLTGAFTGATVNQWPAQLVWVGWFAANAAVAGAVLTGRLARRDALPATTGRHLAVGAAAALGATAVAPLCMQPARAAELVSVDPVFAVGICAVLGAIVGAGAAIAVLLNPPLGWNVAAVAGAIWLLALVSALPSVGAAGPLRAVRLGVLEPTWLASDAAQRLSLLLLPTIGLLAGAASAALARWRGHVPLVSGATGVAGPVLVAFAYLTAGPGDAVNRYQTTPYYAALIAVAAGALGAAAATLLRWPLHTLATGSTGAPAIEPSAILRPLPAGPALPSGSAAPARPSGRAPTADDVPLPGRVPTGGPAHDDHSTSSRTPDPVAGDPASDGSAVRNAPAHWDWPASGGAPLTVESTLGSAIPSARDAQSAPTGDRPPTTGAAPATPTSATSAPTSTHLDAAGPGDAPALARSDRSVAGPERAPEDSDSTERDGAASAPSTGSDAGLGPAAVSVSGVSATGAPAEPADTEIGMSAMTERHNHAAQSSSSTPSALPDETGREQGRRTEDGGHGGRVAPSPAATAGQAAEKTSAAPAAGDGAPAESTAGPAEPQEGTAADPSATPKPRRPRKARASAKPTVAPRAASDDTAPAPSAAATAGSATGTDRASDDSGSTEVGSDTPSAGPVPPAWPVPPRSTPTSHGPVGTGRVAEAAARDDRSGPAARNPVADQAGPTAPDVEPLPRARHRAPLPDLNRATDWEALATARRAGPASTTPRHTTPRQTTPPPAAPADAAPTDAAPTDAAPTDASSATNADAPEADATATASPPETAAEQSAGRGRGRLGLFRRNRARSDGESSPAEPEPLAEQDEEYVDWVAGLSRPLADNEPEQESGRRSLRSTGRHHRD</sequence>
<proteinExistence type="predicted"/>
<feature type="transmembrane region" description="Helical" evidence="2">
    <location>
        <begin position="262"/>
        <end position="284"/>
    </location>
</feature>
<reference evidence="4" key="1">
    <citation type="submission" date="2016-06" db="EMBL/GenBank/DDBJ databases">
        <authorList>
            <person name="Varghese N."/>
        </authorList>
    </citation>
    <scope>NUCLEOTIDE SEQUENCE [LARGE SCALE GENOMIC DNA]</scope>
    <source>
        <strain evidence="4">DSM 45344</strain>
    </source>
</reference>
<feature type="transmembrane region" description="Helical" evidence="2">
    <location>
        <begin position="228"/>
        <end position="250"/>
    </location>
</feature>
<dbReference type="AlphaFoldDB" id="A0A1C3NAL4"/>
<feature type="compositionally biased region" description="Low complexity" evidence="1">
    <location>
        <begin position="409"/>
        <end position="449"/>
    </location>
</feature>
<keyword evidence="2" id="KW-0812">Transmembrane</keyword>
<dbReference type="PATRIC" id="fig|307121.4.peg.5280"/>
<feature type="compositionally biased region" description="Low complexity" evidence="1">
    <location>
        <begin position="751"/>
        <end position="760"/>
    </location>
</feature>
<dbReference type="STRING" id="307121.GA0070620_5178"/>
<dbReference type="Proteomes" id="UP000199393">
    <property type="component" value="Chromosome I"/>
</dbReference>
<protein>
    <submittedName>
        <fullName evidence="3">Uncharacterized protein</fullName>
    </submittedName>
</protein>
<accession>A0A1C3NAL4</accession>
<evidence type="ECO:0000256" key="2">
    <source>
        <dbReference type="SAM" id="Phobius"/>
    </source>
</evidence>
<feature type="compositionally biased region" description="Polar residues" evidence="1">
    <location>
        <begin position="521"/>
        <end position="530"/>
    </location>
</feature>
<keyword evidence="2" id="KW-0472">Membrane</keyword>
<feature type="compositionally biased region" description="Basic residues" evidence="1">
    <location>
        <begin position="873"/>
        <end position="884"/>
    </location>
</feature>
<feature type="compositionally biased region" description="Basic and acidic residues" evidence="1">
    <location>
        <begin position="535"/>
        <end position="549"/>
    </location>
</feature>
<evidence type="ECO:0000313" key="4">
    <source>
        <dbReference type="Proteomes" id="UP000199393"/>
    </source>
</evidence>
<feature type="transmembrane region" description="Helical" evidence="2">
    <location>
        <begin position="198"/>
        <end position="221"/>
    </location>
</feature>
<feature type="compositionally biased region" description="Low complexity" evidence="1">
    <location>
        <begin position="768"/>
        <end position="815"/>
    </location>
</feature>
<name>A0A1C3NAL4_9ACTN</name>
<feature type="compositionally biased region" description="Polar residues" evidence="1">
    <location>
        <begin position="648"/>
        <end position="657"/>
    </location>
</feature>
<feature type="transmembrane region" description="Helical" evidence="2">
    <location>
        <begin position="92"/>
        <end position="114"/>
    </location>
</feature>
<dbReference type="EMBL" id="LT598496">
    <property type="protein sequence ID" value="SBV29598.1"/>
    <property type="molecule type" value="Genomic_DNA"/>
</dbReference>
<feature type="compositionally biased region" description="Low complexity" evidence="1">
    <location>
        <begin position="312"/>
        <end position="331"/>
    </location>
</feature>
<gene>
    <name evidence="3" type="ORF">GA0070620_5178</name>
</gene>
<organism evidence="3 4">
    <name type="scientific">Micromonospora krabiensis</name>
    <dbReference type="NCBI Taxonomy" id="307121"/>
    <lineage>
        <taxon>Bacteria</taxon>
        <taxon>Bacillati</taxon>
        <taxon>Actinomycetota</taxon>
        <taxon>Actinomycetes</taxon>
        <taxon>Micromonosporales</taxon>
        <taxon>Micromonosporaceae</taxon>
        <taxon>Micromonospora</taxon>
    </lineage>
</organism>
<feature type="compositionally biased region" description="Low complexity" evidence="1">
    <location>
        <begin position="612"/>
        <end position="643"/>
    </location>
</feature>
<feature type="compositionally biased region" description="Basic residues" evidence="1">
    <location>
        <begin position="817"/>
        <end position="828"/>
    </location>
</feature>
<feature type="compositionally biased region" description="Acidic residues" evidence="1">
    <location>
        <begin position="842"/>
        <end position="851"/>
    </location>
</feature>
<keyword evidence="4" id="KW-1185">Reference proteome</keyword>
<feature type="compositionally biased region" description="Low complexity" evidence="1">
    <location>
        <begin position="554"/>
        <end position="580"/>
    </location>
</feature>
<feature type="transmembrane region" description="Helical" evidence="2">
    <location>
        <begin position="58"/>
        <end position="80"/>
    </location>
</feature>
<evidence type="ECO:0000256" key="1">
    <source>
        <dbReference type="SAM" id="MobiDB-lite"/>
    </source>
</evidence>
<keyword evidence="2" id="KW-1133">Transmembrane helix</keyword>